<gene>
    <name evidence="3" type="ORF">LSH36_63g10070</name>
</gene>
<feature type="non-terminal residue" evidence="3">
    <location>
        <position position="1"/>
    </location>
</feature>
<keyword evidence="1" id="KW-0812">Transmembrane</keyword>
<evidence type="ECO:0000313" key="3">
    <source>
        <dbReference type="EMBL" id="KAK2164489.1"/>
    </source>
</evidence>
<evidence type="ECO:0000256" key="1">
    <source>
        <dbReference type="SAM" id="Phobius"/>
    </source>
</evidence>
<comment type="caution">
    <text evidence="3">The sequence shown here is derived from an EMBL/GenBank/DDBJ whole genome shotgun (WGS) entry which is preliminary data.</text>
</comment>
<sequence length="82" mass="9074">QLSIHAINDVSLIQRQCVSVCIPQDVDEDQGPVAARLTVQCCDTDFCNSAPPINHNVIIMLSLALFITVMIQRNNGQITFMM</sequence>
<accession>A0AAD9K488</accession>
<dbReference type="EMBL" id="JAODUP010000063">
    <property type="protein sequence ID" value="KAK2164489.1"/>
    <property type="molecule type" value="Genomic_DNA"/>
</dbReference>
<dbReference type="InterPro" id="IPR045860">
    <property type="entry name" value="Snake_toxin-like_sf"/>
</dbReference>
<dbReference type="Pfam" id="PF00087">
    <property type="entry name" value="Toxin_TOLIP"/>
    <property type="match status" value="1"/>
</dbReference>
<protein>
    <recommendedName>
        <fullName evidence="2">Snake toxin/toxin-like domain-containing protein</fullName>
    </recommendedName>
</protein>
<evidence type="ECO:0000259" key="2">
    <source>
        <dbReference type="Pfam" id="PF00087"/>
    </source>
</evidence>
<proteinExistence type="predicted"/>
<feature type="domain" description="Snake toxin/toxin-like" evidence="2">
    <location>
        <begin position="9"/>
        <end position="48"/>
    </location>
</feature>
<organism evidence="3 4">
    <name type="scientific">Paralvinella palmiformis</name>
    <dbReference type="NCBI Taxonomy" id="53620"/>
    <lineage>
        <taxon>Eukaryota</taxon>
        <taxon>Metazoa</taxon>
        <taxon>Spiralia</taxon>
        <taxon>Lophotrochozoa</taxon>
        <taxon>Annelida</taxon>
        <taxon>Polychaeta</taxon>
        <taxon>Sedentaria</taxon>
        <taxon>Canalipalpata</taxon>
        <taxon>Terebellida</taxon>
        <taxon>Terebelliformia</taxon>
        <taxon>Alvinellidae</taxon>
        <taxon>Paralvinella</taxon>
    </lineage>
</organism>
<dbReference type="AlphaFoldDB" id="A0AAD9K488"/>
<reference evidence="3" key="1">
    <citation type="journal article" date="2023" name="Mol. Biol. Evol.">
        <title>Third-Generation Sequencing Reveals the Adaptive Role of the Epigenome in Three Deep-Sea Polychaetes.</title>
        <authorList>
            <person name="Perez M."/>
            <person name="Aroh O."/>
            <person name="Sun Y."/>
            <person name="Lan Y."/>
            <person name="Juniper S.K."/>
            <person name="Young C.R."/>
            <person name="Angers B."/>
            <person name="Qian P.Y."/>
        </authorList>
    </citation>
    <scope>NUCLEOTIDE SEQUENCE</scope>
    <source>
        <strain evidence="3">P08H-3</strain>
    </source>
</reference>
<name>A0AAD9K488_9ANNE</name>
<keyword evidence="1" id="KW-1133">Transmembrane helix</keyword>
<dbReference type="Proteomes" id="UP001208570">
    <property type="component" value="Unassembled WGS sequence"/>
</dbReference>
<dbReference type="InterPro" id="IPR035076">
    <property type="entry name" value="Toxin/TOLIP"/>
</dbReference>
<dbReference type="Gene3D" id="2.10.60.10">
    <property type="entry name" value="CD59"/>
    <property type="match status" value="1"/>
</dbReference>
<feature type="transmembrane region" description="Helical" evidence="1">
    <location>
        <begin position="53"/>
        <end position="72"/>
    </location>
</feature>
<dbReference type="SUPFAM" id="SSF57302">
    <property type="entry name" value="Snake toxin-like"/>
    <property type="match status" value="1"/>
</dbReference>
<keyword evidence="1" id="KW-0472">Membrane</keyword>
<keyword evidence="4" id="KW-1185">Reference proteome</keyword>
<evidence type="ECO:0000313" key="4">
    <source>
        <dbReference type="Proteomes" id="UP001208570"/>
    </source>
</evidence>